<keyword evidence="1" id="KW-0812">Transmembrane</keyword>
<name>U1LDX5_9MICO</name>
<comment type="caution">
    <text evidence="2">The sequence shown here is derived from an EMBL/GenBank/DDBJ whole genome shotgun (WGS) entry which is preliminary data.</text>
</comment>
<feature type="transmembrane region" description="Helical" evidence="1">
    <location>
        <begin position="41"/>
        <end position="59"/>
    </location>
</feature>
<keyword evidence="3" id="KW-1185">Reference proteome</keyword>
<dbReference type="RefSeq" id="WP_021009397.1">
    <property type="nucleotide sequence ID" value="NZ_ASHR01000004.1"/>
</dbReference>
<accession>U1LDX5</accession>
<keyword evidence="1" id="KW-0472">Membrane</keyword>
<keyword evidence="1" id="KW-1133">Transmembrane helix</keyword>
<dbReference type="AlphaFoldDB" id="U1LDX5"/>
<dbReference type="EMBL" id="ASHR01000004">
    <property type="protein sequence ID" value="ERG65428.1"/>
    <property type="molecule type" value="Genomic_DNA"/>
</dbReference>
<reference evidence="2 3" key="1">
    <citation type="journal article" date="2013" name="Genome Announc.">
        <title>First draft genome sequence from a member of the genus agrococcus, isolated from modern microbialites.</title>
        <authorList>
            <person name="White R.A.III."/>
            <person name="Grassa C.J."/>
            <person name="Suttle C.A."/>
        </authorList>
    </citation>
    <scope>NUCLEOTIDE SEQUENCE [LARGE SCALE GENOMIC DNA]</scope>
    <source>
        <strain evidence="2 3">RW1</strain>
    </source>
</reference>
<feature type="transmembrane region" description="Helical" evidence="1">
    <location>
        <begin position="7"/>
        <end position="29"/>
    </location>
</feature>
<protein>
    <recommendedName>
        <fullName evidence="4">Integral membrane protein</fullName>
    </recommendedName>
</protein>
<proteinExistence type="predicted"/>
<gene>
    <name evidence="2" type="ORF">L332_13385</name>
</gene>
<dbReference type="OrthoDB" id="5020186at2"/>
<evidence type="ECO:0000256" key="1">
    <source>
        <dbReference type="SAM" id="Phobius"/>
    </source>
</evidence>
<evidence type="ECO:0000313" key="2">
    <source>
        <dbReference type="EMBL" id="ERG65428.1"/>
    </source>
</evidence>
<dbReference type="Proteomes" id="UP000016462">
    <property type="component" value="Unassembled WGS sequence"/>
</dbReference>
<evidence type="ECO:0000313" key="3">
    <source>
        <dbReference type="Proteomes" id="UP000016462"/>
    </source>
</evidence>
<evidence type="ECO:0008006" key="4">
    <source>
        <dbReference type="Google" id="ProtNLM"/>
    </source>
</evidence>
<sequence>MSAARSLATVAGAVYGSTAMLGVGLATGLWRNEQNRWVHHVGYVAAVALTSATVAVSALREHDGTRAALAAAALVPLTALPRVSTRSRRHPLVALTAAPWLIAAIARRPR</sequence>
<organism evidence="2 3">
    <name type="scientific">Agrococcus pavilionensis RW1</name>
    <dbReference type="NCBI Taxonomy" id="1330458"/>
    <lineage>
        <taxon>Bacteria</taxon>
        <taxon>Bacillati</taxon>
        <taxon>Actinomycetota</taxon>
        <taxon>Actinomycetes</taxon>
        <taxon>Micrococcales</taxon>
        <taxon>Microbacteriaceae</taxon>
        <taxon>Agrococcus</taxon>
    </lineage>
</organism>